<proteinExistence type="predicted"/>
<dbReference type="KEGG" id="hdi:HDIA_1187"/>
<keyword evidence="2" id="KW-1185">Reference proteome</keyword>
<dbReference type="Proteomes" id="UP000223606">
    <property type="component" value="Chromosome 1"/>
</dbReference>
<dbReference type="RefSeq" id="WP_157775353.1">
    <property type="nucleotide sequence ID" value="NZ_LT960614.1"/>
</dbReference>
<gene>
    <name evidence="1" type="ORF">HDIA_1187</name>
</gene>
<reference evidence="2" key="1">
    <citation type="submission" date="2017-09" db="EMBL/GenBank/DDBJ databases">
        <title>Genome sequence of Nannocystis excedens DSM 71.</title>
        <authorList>
            <person name="Blom J."/>
        </authorList>
    </citation>
    <scope>NUCLEOTIDE SEQUENCE [LARGE SCALE GENOMIC DNA]</scope>
    <source>
        <strain evidence="2">type strain: E19</strain>
    </source>
</reference>
<protein>
    <submittedName>
        <fullName evidence="1">Uncharacterized protein</fullName>
    </submittedName>
</protein>
<name>A0A2C9D3J4_9HYPH</name>
<organism evidence="1 2">
    <name type="scientific">Hartmannibacter diazotrophicus</name>
    <dbReference type="NCBI Taxonomy" id="1482074"/>
    <lineage>
        <taxon>Bacteria</taxon>
        <taxon>Pseudomonadati</taxon>
        <taxon>Pseudomonadota</taxon>
        <taxon>Alphaproteobacteria</taxon>
        <taxon>Hyphomicrobiales</taxon>
        <taxon>Pleomorphomonadaceae</taxon>
        <taxon>Hartmannibacter</taxon>
    </lineage>
</organism>
<evidence type="ECO:0000313" key="1">
    <source>
        <dbReference type="EMBL" id="SON54728.1"/>
    </source>
</evidence>
<dbReference type="OrthoDB" id="8450443at2"/>
<sequence length="89" mass="9699">MTLPLEDVDAGQEASEADVIKRRAMHHIEQAFDEADMEGVPPDAFAHVALFTALTTLVDCFGEHIVAAMMEKIPAKVAAGDYTLDRTLQ</sequence>
<evidence type="ECO:0000313" key="2">
    <source>
        <dbReference type="Proteomes" id="UP000223606"/>
    </source>
</evidence>
<accession>A0A2C9D3J4</accession>
<dbReference type="AlphaFoldDB" id="A0A2C9D3J4"/>
<dbReference type="EMBL" id="LT960614">
    <property type="protein sequence ID" value="SON54728.1"/>
    <property type="molecule type" value="Genomic_DNA"/>
</dbReference>